<evidence type="ECO:0000313" key="7">
    <source>
        <dbReference type="WBParaSite" id="SMUV_0001012301-mRNA-1"/>
    </source>
</evidence>
<keyword evidence="2" id="KW-0532">Neurotransmitter transport</keyword>
<evidence type="ECO:0000256" key="4">
    <source>
        <dbReference type="SAM" id="Phobius"/>
    </source>
</evidence>
<dbReference type="Proteomes" id="UP000046393">
    <property type="component" value="Unplaced"/>
</dbReference>
<dbReference type="SMART" id="SM00397">
    <property type="entry name" value="t_SNARE"/>
    <property type="match status" value="1"/>
</dbReference>
<evidence type="ECO:0000256" key="2">
    <source>
        <dbReference type="ARBA" id="ARBA00022775"/>
    </source>
</evidence>
<dbReference type="GO" id="GO:0031201">
    <property type="term" value="C:SNARE complex"/>
    <property type="evidence" value="ECO:0007669"/>
    <property type="project" value="TreeGrafter"/>
</dbReference>
<keyword evidence="4" id="KW-1133">Transmembrane helix</keyword>
<dbReference type="InterPro" id="IPR010989">
    <property type="entry name" value="SNARE"/>
</dbReference>
<proteinExistence type="inferred from homology"/>
<dbReference type="InterPro" id="IPR006011">
    <property type="entry name" value="Syntaxin_N"/>
</dbReference>
<dbReference type="InterPro" id="IPR000727">
    <property type="entry name" value="T_SNARE_dom"/>
</dbReference>
<name>A0A0N5AYS3_9BILA</name>
<protein>
    <submittedName>
        <fullName evidence="7">t-SNARE coiled-coil homology domain-containing protein</fullName>
    </submittedName>
</protein>
<organism evidence="6 7">
    <name type="scientific">Syphacia muris</name>
    <dbReference type="NCBI Taxonomy" id="451379"/>
    <lineage>
        <taxon>Eukaryota</taxon>
        <taxon>Metazoa</taxon>
        <taxon>Ecdysozoa</taxon>
        <taxon>Nematoda</taxon>
        <taxon>Chromadorea</taxon>
        <taxon>Rhabditida</taxon>
        <taxon>Spirurina</taxon>
        <taxon>Oxyuridomorpha</taxon>
        <taxon>Oxyuroidea</taxon>
        <taxon>Oxyuridae</taxon>
        <taxon>Syphacia</taxon>
    </lineage>
</organism>
<comment type="similarity">
    <text evidence="1">Belongs to the syntaxin family.</text>
</comment>
<dbReference type="Gene3D" id="1.20.58.70">
    <property type="match status" value="1"/>
</dbReference>
<keyword evidence="4" id="KW-0812">Transmembrane</keyword>
<dbReference type="GO" id="GO:0008021">
    <property type="term" value="C:synaptic vesicle"/>
    <property type="evidence" value="ECO:0007669"/>
    <property type="project" value="TreeGrafter"/>
</dbReference>
<dbReference type="Pfam" id="PF14523">
    <property type="entry name" value="Syntaxin_2"/>
    <property type="match status" value="1"/>
</dbReference>
<dbReference type="PANTHER" id="PTHR19957:SF411">
    <property type="entry name" value="LD23667P"/>
    <property type="match status" value="1"/>
</dbReference>
<keyword evidence="6" id="KW-1185">Reference proteome</keyword>
<dbReference type="GO" id="GO:0000149">
    <property type="term" value="F:SNARE binding"/>
    <property type="evidence" value="ECO:0007669"/>
    <property type="project" value="TreeGrafter"/>
</dbReference>
<dbReference type="InterPro" id="IPR045242">
    <property type="entry name" value="Syntaxin"/>
</dbReference>
<evidence type="ECO:0000256" key="1">
    <source>
        <dbReference type="ARBA" id="ARBA00009063"/>
    </source>
</evidence>
<keyword evidence="2" id="KW-0813">Transport</keyword>
<keyword evidence="4" id="KW-0472">Membrane</keyword>
<dbReference type="GO" id="GO:0005484">
    <property type="term" value="F:SNAP receptor activity"/>
    <property type="evidence" value="ECO:0007669"/>
    <property type="project" value="TreeGrafter"/>
</dbReference>
<dbReference type="PROSITE" id="PS50192">
    <property type="entry name" value="T_SNARE"/>
    <property type="match status" value="1"/>
</dbReference>
<evidence type="ECO:0000256" key="3">
    <source>
        <dbReference type="SAM" id="Coils"/>
    </source>
</evidence>
<keyword evidence="3" id="KW-0175">Coiled coil</keyword>
<reference evidence="7" key="1">
    <citation type="submission" date="2017-02" db="UniProtKB">
        <authorList>
            <consortium name="WormBaseParasite"/>
        </authorList>
    </citation>
    <scope>IDENTIFICATION</scope>
</reference>
<dbReference type="GO" id="GO:0006836">
    <property type="term" value="P:neurotransmitter transport"/>
    <property type="evidence" value="ECO:0007669"/>
    <property type="project" value="UniProtKB-KW"/>
</dbReference>
<dbReference type="WBParaSite" id="SMUV_0001012301-mRNA-1">
    <property type="protein sequence ID" value="SMUV_0001012301-mRNA-1"/>
    <property type="gene ID" value="SMUV_0001012301"/>
</dbReference>
<evidence type="ECO:0000259" key="5">
    <source>
        <dbReference type="PROSITE" id="PS50192"/>
    </source>
</evidence>
<dbReference type="Pfam" id="PF05739">
    <property type="entry name" value="SNARE"/>
    <property type="match status" value="1"/>
</dbReference>
<dbReference type="GO" id="GO:0048278">
    <property type="term" value="P:vesicle docking"/>
    <property type="evidence" value="ECO:0007669"/>
    <property type="project" value="TreeGrafter"/>
</dbReference>
<feature type="domain" description="T-SNARE coiled-coil homology" evidence="5">
    <location>
        <begin position="151"/>
        <end position="204"/>
    </location>
</feature>
<evidence type="ECO:0000313" key="6">
    <source>
        <dbReference type="Proteomes" id="UP000046393"/>
    </source>
</evidence>
<dbReference type="GO" id="GO:0006906">
    <property type="term" value="P:vesicle fusion"/>
    <property type="evidence" value="ECO:0007669"/>
    <property type="project" value="TreeGrafter"/>
</dbReference>
<feature type="coiled-coil region" evidence="3">
    <location>
        <begin position="86"/>
        <end position="113"/>
    </location>
</feature>
<dbReference type="STRING" id="451379.A0A0N5AYS3"/>
<feature type="transmembrane region" description="Helical" evidence="4">
    <location>
        <begin position="229"/>
        <end position="250"/>
    </location>
</feature>
<dbReference type="SMART" id="SM00503">
    <property type="entry name" value="SynN"/>
    <property type="match status" value="1"/>
</dbReference>
<accession>A0A0N5AYS3</accession>
<dbReference type="SUPFAM" id="SSF47661">
    <property type="entry name" value="t-snare proteins"/>
    <property type="match status" value="1"/>
</dbReference>
<dbReference type="AlphaFoldDB" id="A0A0N5AYS3"/>
<sequence length="252" mass="28857">MDDRSDVTQLVTTIHSNIQNLSQKVQHLDALVAKIGGPEDGERLREQIAETTAGSNQLSKDTNSLMKKLVTLSNEERSVPTLKVQRERYMDELIAVLNKLQAAQRTAAAKEKESMNAVYMTDKEISEQIEKVDDRQVQEKQQLHIQHQAHLNELQERSEAMWQLNQDIGDVTQIMKDLARIVHDQGEIVDSIEANVEHASLHVEQYNLQGATNVQRALVYQRNARQKKLFLVAFFVILICIILLAIYLMYRN</sequence>
<dbReference type="GO" id="GO:0006886">
    <property type="term" value="P:intracellular protein transport"/>
    <property type="evidence" value="ECO:0007669"/>
    <property type="project" value="TreeGrafter"/>
</dbReference>
<dbReference type="Gene3D" id="1.20.5.110">
    <property type="match status" value="1"/>
</dbReference>
<dbReference type="PANTHER" id="PTHR19957">
    <property type="entry name" value="SYNTAXIN"/>
    <property type="match status" value="1"/>
</dbReference>